<dbReference type="AlphaFoldDB" id="X1VTL8"/>
<reference evidence="1" key="1">
    <citation type="journal article" date="2014" name="Front. Microbiol.">
        <title>High frequency of phylogenetically diverse reductive dehalogenase-homologous genes in deep subseafloor sedimentary metagenomes.</title>
        <authorList>
            <person name="Kawai M."/>
            <person name="Futagami T."/>
            <person name="Toyoda A."/>
            <person name="Takaki Y."/>
            <person name="Nishi S."/>
            <person name="Hori S."/>
            <person name="Arai W."/>
            <person name="Tsubouchi T."/>
            <person name="Morono Y."/>
            <person name="Uchiyama I."/>
            <person name="Ito T."/>
            <person name="Fujiyama A."/>
            <person name="Inagaki F."/>
            <person name="Takami H."/>
        </authorList>
    </citation>
    <scope>NUCLEOTIDE SEQUENCE</scope>
    <source>
        <strain evidence="1">Expedition CK06-06</strain>
    </source>
</reference>
<gene>
    <name evidence="1" type="ORF">S12H4_47791</name>
</gene>
<sequence>VTAALVGGTNNNWDTGDAYIIEGAGYDTEDWSSFTPTFDAGSSIRQTEHYDVDPVFLKAFVENLDGAEAVTNVKIIMARGT</sequence>
<comment type="caution">
    <text evidence="1">The sequence shown here is derived from an EMBL/GenBank/DDBJ whole genome shotgun (WGS) entry which is preliminary data.</text>
</comment>
<protein>
    <submittedName>
        <fullName evidence="1">Uncharacterized protein</fullName>
    </submittedName>
</protein>
<feature type="non-terminal residue" evidence="1">
    <location>
        <position position="1"/>
    </location>
</feature>
<proteinExistence type="predicted"/>
<accession>X1VTL8</accession>
<dbReference type="EMBL" id="BARW01029793">
    <property type="protein sequence ID" value="GAJ13345.1"/>
    <property type="molecule type" value="Genomic_DNA"/>
</dbReference>
<name>X1VTL8_9ZZZZ</name>
<evidence type="ECO:0000313" key="1">
    <source>
        <dbReference type="EMBL" id="GAJ13345.1"/>
    </source>
</evidence>
<organism evidence="1">
    <name type="scientific">marine sediment metagenome</name>
    <dbReference type="NCBI Taxonomy" id="412755"/>
    <lineage>
        <taxon>unclassified sequences</taxon>
        <taxon>metagenomes</taxon>
        <taxon>ecological metagenomes</taxon>
    </lineage>
</organism>